<evidence type="ECO:0000256" key="12">
    <source>
        <dbReference type="ARBA" id="ARBA00032069"/>
    </source>
</evidence>
<evidence type="ECO:0000256" key="14">
    <source>
        <dbReference type="ARBA" id="ARBA00048064"/>
    </source>
</evidence>
<feature type="transmembrane region" description="Helical" evidence="16">
    <location>
        <begin position="206"/>
        <end position="223"/>
    </location>
</feature>
<comment type="pathway">
    <text evidence="2">Protein modification; protein glycosylation.</text>
</comment>
<protein>
    <recommendedName>
        <fullName evidence="5">Dol-P-Glc:Glc(2)Man(9)GlcNAc(2)-PP-Dol alpha-1,2-glucosyltransferase</fullName>
        <ecNumber evidence="4">2.4.1.256</ecNumber>
    </recommendedName>
    <alternativeName>
        <fullName evidence="12">Asparagine-linked glycosylation protein 10</fullName>
    </alternativeName>
</protein>
<comment type="subcellular location">
    <subcellularLocation>
        <location evidence="1">Endoplasmic reticulum membrane</location>
        <topology evidence="1">Multi-pass membrane protein</topology>
    </subcellularLocation>
</comment>
<comment type="function">
    <text evidence="13">Dol-P-Glc:Glc(2)Man(9)GlcNAc(2)-PP-Dol alpha-1,2-glucosyltransferase that operates in the biosynthetic pathway of dolichol-linked oligosaccharides, the glycan precursors employed in protein asparagine (N)-glycosylation. The assembly of dolichol-linked oligosaccharides begins on the cytosolic side of the endoplasmic reticulum membrane and finishes in its lumen. The sequential addition of sugars to dolichol pyrophosphate produces dolichol-linked oligosaccharides containing fourteen sugars, including two GlcNAcs, nine mannoses and three glucoses. Once assembled, the oligosaccharide is transferred from the lipid to nascent proteins by oligosaccharyltransferases. In the lumen of the endoplasmic reticulum, adds the third and last glucose residue from dolichyl phosphate glucose (Dol-P-Glc) onto the lipid-linked oligosaccharide intermediate Glc(2)Man(9)GlcNAc(2)-PP-Dol to produce Glc(3)Man(9)GlcNAc(2)-PP-Dol.</text>
</comment>
<evidence type="ECO:0000256" key="5">
    <source>
        <dbReference type="ARBA" id="ARBA00018512"/>
    </source>
</evidence>
<organism evidence="17 18">
    <name type="scientific">Glonium stellatum</name>
    <dbReference type="NCBI Taxonomy" id="574774"/>
    <lineage>
        <taxon>Eukaryota</taxon>
        <taxon>Fungi</taxon>
        <taxon>Dikarya</taxon>
        <taxon>Ascomycota</taxon>
        <taxon>Pezizomycotina</taxon>
        <taxon>Dothideomycetes</taxon>
        <taxon>Pleosporomycetidae</taxon>
        <taxon>Gloniales</taxon>
        <taxon>Gloniaceae</taxon>
        <taxon>Glonium</taxon>
    </lineage>
</organism>
<accession>A0A8E2ES48</accession>
<evidence type="ECO:0000256" key="2">
    <source>
        <dbReference type="ARBA" id="ARBA00004922"/>
    </source>
</evidence>
<keyword evidence="9" id="KW-0256">Endoplasmic reticulum</keyword>
<proteinExistence type="inferred from homology"/>
<dbReference type="EMBL" id="KV750705">
    <property type="protein sequence ID" value="OCL03596.1"/>
    <property type="molecule type" value="Genomic_DNA"/>
</dbReference>
<dbReference type="OrthoDB" id="4769at2759"/>
<keyword evidence="11 16" id="KW-0472">Membrane</keyword>
<dbReference type="AlphaFoldDB" id="A0A8E2ES48"/>
<evidence type="ECO:0000313" key="18">
    <source>
        <dbReference type="Proteomes" id="UP000250140"/>
    </source>
</evidence>
<feature type="transmembrane region" description="Helical" evidence="16">
    <location>
        <begin position="12"/>
        <end position="31"/>
    </location>
</feature>
<feature type="transmembrane region" description="Helical" evidence="16">
    <location>
        <begin position="419"/>
        <end position="437"/>
    </location>
</feature>
<evidence type="ECO:0000256" key="7">
    <source>
        <dbReference type="ARBA" id="ARBA00022679"/>
    </source>
</evidence>
<keyword evidence="6" id="KW-0328">Glycosyltransferase</keyword>
<evidence type="ECO:0000256" key="16">
    <source>
        <dbReference type="SAM" id="Phobius"/>
    </source>
</evidence>
<dbReference type="GO" id="GO:0006488">
    <property type="term" value="P:dolichol-linked oligosaccharide biosynthetic process"/>
    <property type="evidence" value="ECO:0007669"/>
    <property type="project" value="InterPro"/>
</dbReference>
<evidence type="ECO:0000256" key="1">
    <source>
        <dbReference type="ARBA" id="ARBA00004477"/>
    </source>
</evidence>
<reference evidence="17 18" key="1">
    <citation type="journal article" date="2016" name="Nat. Commun.">
        <title>Ectomycorrhizal ecology is imprinted in the genome of the dominant symbiotic fungus Cenococcum geophilum.</title>
        <authorList>
            <consortium name="DOE Joint Genome Institute"/>
            <person name="Peter M."/>
            <person name="Kohler A."/>
            <person name="Ohm R.A."/>
            <person name="Kuo A."/>
            <person name="Krutzmann J."/>
            <person name="Morin E."/>
            <person name="Arend M."/>
            <person name="Barry K.W."/>
            <person name="Binder M."/>
            <person name="Choi C."/>
            <person name="Clum A."/>
            <person name="Copeland A."/>
            <person name="Grisel N."/>
            <person name="Haridas S."/>
            <person name="Kipfer T."/>
            <person name="LaButti K."/>
            <person name="Lindquist E."/>
            <person name="Lipzen A."/>
            <person name="Maire R."/>
            <person name="Meier B."/>
            <person name="Mihaltcheva S."/>
            <person name="Molinier V."/>
            <person name="Murat C."/>
            <person name="Poggeler S."/>
            <person name="Quandt C.A."/>
            <person name="Sperisen C."/>
            <person name="Tritt A."/>
            <person name="Tisserant E."/>
            <person name="Crous P.W."/>
            <person name="Henrissat B."/>
            <person name="Nehls U."/>
            <person name="Egli S."/>
            <person name="Spatafora J.W."/>
            <person name="Grigoriev I.V."/>
            <person name="Martin F.M."/>
        </authorList>
    </citation>
    <scope>NUCLEOTIDE SEQUENCE [LARGE SCALE GENOMIC DNA]</scope>
    <source>
        <strain evidence="17 18">CBS 207.34</strain>
    </source>
</reference>
<feature type="transmembrane region" description="Helical" evidence="16">
    <location>
        <begin position="474"/>
        <end position="494"/>
    </location>
</feature>
<dbReference type="Proteomes" id="UP000250140">
    <property type="component" value="Unassembled WGS sequence"/>
</dbReference>
<evidence type="ECO:0000256" key="9">
    <source>
        <dbReference type="ARBA" id="ARBA00022824"/>
    </source>
</evidence>
<dbReference type="GO" id="GO:0106073">
    <property type="term" value="F:dolichyl pyrophosphate Glc2Man9GlcNAc2 alpha-1,2-glucosyltransferase activity"/>
    <property type="evidence" value="ECO:0007669"/>
    <property type="project" value="UniProtKB-EC"/>
</dbReference>
<dbReference type="Pfam" id="PF04922">
    <property type="entry name" value="DIE2_ALG10"/>
    <property type="match status" value="1"/>
</dbReference>
<evidence type="ECO:0000256" key="10">
    <source>
        <dbReference type="ARBA" id="ARBA00022989"/>
    </source>
</evidence>
<evidence type="ECO:0000256" key="15">
    <source>
        <dbReference type="SAM" id="MobiDB-lite"/>
    </source>
</evidence>
<feature type="transmembrane region" description="Helical" evidence="16">
    <location>
        <begin position="285"/>
        <end position="303"/>
    </location>
</feature>
<comment type="similarity">
    <text evidence="3">Belongs to the ALG10 glucosyltransferase family.</text>
</comment>
<dbReference type="PANTHER" id="PTHR12989">
    <property type="entry name" value="ALPHA-1,2-GLUCOSYLTRANSFERASE ALG10"/>
    <property type="match status" value="1"/>
</dbReference>
<dbReference type="PIRSF" id="PIRSF028810">
    <property type="entry name" value="Alpha1_2_glucosyltferase_Alg10"/>
    <property type="match status" value="1"/>
</dbReference>
<feature type="transmembrane region" description="Helical" evidence="16">
    <location>
        <begin position="146"/>
        <end position="168"/>
    </location>
</feature>
<feature type="transmembrane region" description="Helical" evidence="16">
    <location>
        <begin position="180"/>
        <end position="200"/>
    </location>
</feature>
<dbReference type="PANTHER" id="PTHR12989:SF10">
    <property type="entry name" value="DOL-P-GLC:GLC(2)MAN(9)GLCNAC(2)-PP-DOL ALPHA-1,2-GLUCOSYLTRANSFERASE-RELATED"/>
    <property type="match status" value="1"/>
</dbReference>
<evidence type="ECO:0000256" key="11">
    <source>
        <dbReference type="ARBA" id="ARBA00023136"/>
    </source>
</evidence>
<evidence type="ECO:0000256" key="8">
    <source>
        <dbReference type="ARBA" id="ARBA00022692"/>
    </source>
</evidence>
<keyword evidence="8 16" id="KW-0812">Transmembrane</keyword>
<evidence type="ECO:0000256" key="6">
    <source>
        <dbReference type="ARBA" id="ARBA00022676"/>
    </source>
</evidence>
<feature type="transmembrane region" description="Helical" evidence="16">
    <location>
        <begin position="545"/>
        <end position="564"/>
    </location>
</feature>
<dbReference type="EC" id="2.4.1.256" evidence="4"/>
<dbReference type="InterPro" id="IPR016900">
    <property type="entry name" value="Alg10"/>
</dbReference>
<keyword evidence="10 16" id="KW-1133">Transmembrane helix</keyword>
<comment type="catalytic activity">
    <reaction evidence="14">
        <text>an alpha-D-Glc-(1-&gt;3)-alpha-D-Glc-(1-&gt;3)-alpha-D-Man-(1-&gt;2)-alpha-D-Man-(1-&gt;2)-alpha-D-Man-(1-&gt;3)-[alpha-D-Man-(1-&gt;2)-alpha-D-Man-(1-&gt;3)-[alpha-D-Man-(1-&gt;2)-alpha-D-Man-(1-&gt;6)]-alpha-D-Man-(1-&gt;6)]-beta-D-Man-(1-&gt;4)-beta-D-GlcNAc-(1-&gt;4)-alpha-D-GlcNAc-diphospho-di-trans,poly-cis-dolichol + a di-trans,poly-cis-dolichyl beta-D-glucosyl phosphate = a alpha-D-Glc-(1-&gt;2)-alpha-D-Glc-(1-&gt;3)-alpha-D-Glc-(1-&gt;3)-alpha-D-Man-(1-&gt;2)-alpha-D-Man-(1-&gt;2)-alpha-D-Man-(1-&gt;3)-[alpha-D-Man-(1-&gt;2)-alpha-D-Man-(1-&gt;3)-[alpha-D-Man-(1-&gt;2)-alpha-D-Man-(1-&gt;6)]-alpha-D-Man-(1-&gt;6)]-beta-D-Man-(1-&gt;4)-beta-D-GlcNAc-(1-&gt;4)-alpha-D-GlcNAc-diphospho-di-trans,poly-cis-dolichol + a di-trans,poly-cis-dolichyl phosphate + H(+)</text>
        <dbReference type="Rhea" id="RHEA:29543"/>
        <dbReference type="Rhea" id="RHEA-COMP:19498"/>
        <dbReference type="Rhea" id="RHEA-COMP:19502"/>
        <dbReference type="Rhea" id="RHEA-COMP:19512"/>
        <dbReference type="Rhea" id="RHEA-COMP:19522"/>
        <dbReference type="ChEBI" id="CHEBI:15378"/>
        <dbReference type="ChEBI" id="CHEBI:57525"/>
        <dbReference type="ChEBI" id="CHEBI:57683"/>
        <dbReference type="ChEBI" id="CHEBI:132522"/>
        <dbReference type="ChEBI" id="CHEBI:132523"/>
        <dbReference type="EC" id="2.4.1.256"/>
    </reaction>
    <physiologicalReaction direction="left-to-right" evidence="14">
        <dbReference type="Rhea" id="RHEA:29544"/>
    </physiologicalReaction>
</comment>
<feature type="transmembrane region" description="Helical" evidence="16">
    <location>
        <begin position="323"/>
        <end position="342"/>
    </location>
</feature>
<feature type="region of interest" description="Disordered" evidence="15">
    <location>
        <begin position="447"/>
        <end position="469"/>
    </location>
</feature>
<gene>
    <name evidence="17" type="ORF">AOQ84DRAFT_400566</name>
</gene>
<evidence type="ECO:0000256" key="13">
    <source>
        <dbReference type="ARBA" id="ARBA00044727"/>
    </source>
</evidence>
<dbReference type="GO" id="GO:0005789">
    <property type="term" value="C:endoplasmic reticulum membrane"/>
    <property type="evidence" value="ECO:0007669"/>
    <property type="project" value="UniProtKB-SubCell"/>
</dbReference>
<evidence type="ECO:0000313" key="17">
    <source>
        <dbReference type="EMBL" id="OCL03596.1"/>
    </source>
</evidence>
<dbReference type="UniPathway" id="UPA00378"/>
<keyword evidence="18" id="KW-1185">Reference proteome</keyword>
<feature type="transmembrane region" description="Helical" evidence="16">
    <location>
        <begin position="93"/>
        <end position="112"/>
    </location>
</feature>
<evidence type="ECO:0000256" key="4">
    <source>
        <dbReference type="ARBA" id="ARBA00011967"/>
    </source>
</evidence>
<name>A0A8E2ES48_9PEZI</name>
<keyword evidence="7 17" id="KW-0808">Transferase</keyword>
<feature type="transmembrane region" description="Helical" evidence="16">
    <location>
        <begin position="65"/>
        <end position="81"/>
    </location>
</feature>
<evidence type="ECO:0000256" key="3">
    <source>
        <dbReference type="ARBA" id="ARBA00010600"/>
    </source>
</evidence>
<sequence length="582" mass="66269">MRELHSRGRQFTVLSIAILLVTIISAVWLQSVSRTVPEPYLDEVFHVRQAQVYCAGAFHQWDPKITTPPGLYLISYVVFWLTGRCDIYAIRALNVFGVCLIVWESFDILLALRRANRSKTNEEDKSQEDSWQLTLLDAHKAVNIGLFPPLFFFSALYYTDVVSTWYVLKGYKHFLQSQQPNSSLLGPGVRTVFIGIAALFFRQTNIFWVAIFPAGLAVINALRNDQDRQHPTKVQDLSKIINESWQNSVLYDCPVENAGLEDCFAVVISAALVALCKPLVVLRAVAPYIILLFAFGSFVAWNGGVVLGDKSNHVATLHFPQMLYIWPYIMFFSWPLALPSFFRSLDQLPRGAFRSFSKSSVLEYPTWNPPRPLSIAAFAVLGTGAVHYNTIVHPFTLADNRHYVFYVFRILLRHPAIKYFAVLAYCCCGWAAVQILGSLPSPGRWNQTAGIKGNRNGKKKSQASTDTHDDSCPVSFIIVWLAATALSVVTAPLVEPRYFIVPWIMWRLHVPSSSASPFPTDTTRDEPLDSPNVWERVWRRYDFRLWIETIWLLVANVITGYMFLHRGFAWPQEPGKVQRFMW</sequence>